<dbReference type="OrthoDB" id="8033604at2759"/>
<dbReference type="Pfam" id="PF05380">
    <property type="entry name" value="Peptidase_A17"/>
    <property type="match status" value="1"/>
</dbReference>
<comment type="caution">
    <text evidence="1">The sequence shown here is derived from an EMBL/GenBank/DDBJ whole genome shotgun (WGS) entry which is preliminary data.</text>
</comment>
<dbReference type="Proteomes" id="UP000591131">
    <property type="component" value="Unassembled WGS sequence"/>
</dbReference>
<sequence>DKVVTETRSVFSSHGFWLDPSKECSEGHDGKVKTFGMIWDGVSDTLSIAPVRDIPSPSQIFDDQSINVESIDSIVSNEDPGLVSSLTVREALSWLYDPLGSVAETVLRGKLVLRYAHRSGISFDQLLPASLYRELYKVYQSLKSPKLLPRLIDQHTLHVFVDSSSFAHGTAVLDGQLKRVYAKALLHELPHLQWTIVRKELLAVRYGLNLIKQQ</sequence>
<dbReference type="AlphaFoldDB" id="A0A7J6KJV4"/>
<proteinExistence type="predicted"/>
<dbReference type="EMBL" id="JAAPAO010002746">
    <property type="protein sequence ID" value="KAF4647250.1"/>
    <property type="molecule type" value="Genomic_DNA"/>
</dbReference>
<feature type="non-terminal residue" evidence="1">
    <location>
        <position position="1"/>
    </location>
</feature>
<evidence type="ECO:0000313" key="2">
    <source>
        <dbReference type="Proteomes" id="UP000591131"/>
    </source>
</evidence>
<name>A0A7J6KJV4_PERCH</name>
<reference evidence="1 2" key="1">
    <citation type="submission" date="2020-04" db="EMBL/GenBank/DDBJ databases">
        <title>Perkinsus chesapeaki whole genome sequence.</title>
        <authorList>
            <person name="Bogema D.R."/>
        </authorList>
    </citation>
    <scope>NUCLEOTIDE SEQUENCE [LARGE SCALE GENOMIC DNA]</scope>
    <source>
        <strain evidence="1">ATCC PRA-425</strain>
    </source>
</reference>
<feature type="non-terminal residue" evidence="1">
    <location>
        <position position="214"/>
    </location>
</feature>
<evidence type="ECO:0000313" key="1">
    <source>
        <dbReference type="EMBL" id="KAF4647250.1"/>
    </source>
</evidence>
<organism evidence="1 2">
    <name type="scientific">Perkinsus chesapeaki</name>
    <name type="common">Clam parasite</name>
    <name type="synonym">Perkinsus andrewsi</name>
    <dbReference type="NCBI Taxonomy" id="330153"/>
    <lineage>
        <taxon>Eukaryota</taxon>
        <taxon>Sar</taxon>
        <taxon>Alveolata</taxon>
        <taxon>Perkinsozoa</taxon>
        <taxon>Perkinsea</taxon>
        <taxon>Perkinsida</taxon>
        <taxon>Perkinsidae</taxon>
        <taxon>Perkinsus</taxon>
    </lineage>
</organism>
<keyword evidence="2" id="KW-1185">Reference proteome</keyword>
<protein>
    <submittedName>
        <fullName evidence="1">Uncharacterized protein</fullName>
    </submittedName>
</protein>
<accession>A0A7J6KJV4</accession>
<gene>
    <name evidence="1" type="ORF">FOL47_004856</name>
</gene>
<dbReference type="InterPro" id="IPR008042">
    <property type="entry name" value="Retrotrans_Pao"/>
</dbReference>